<dbReference type="AlphaFoldDB" id="A0A8J5ZK88"/>
<protein>
    <recommendedName>
        <fullName evidence="1">DUF7745 domain-containing protein</fullName>
    </recommendedName>
</protein>
<sequence>MGYVSKLSDYIRINVIQDNQHELKEIWDQWGIKAKQLFYNNHGDSQYLLDLGIDENLFRAITQYWNLVYSCFTFGKADMVSVVEEYSVLWRCPMIQVYSKADRIPTFMRKIMNVMGIGSELKWKKQEEKWAVLEFLPLPPLVRLNVVSNQSRIGYEEYCSTLYGKACCRAKGNVLTNHFKVNKKSIDGHFHHYNISLS</sequence>
<dbReference type="Pfam" id="PF24924">
    <property type="entry name" value="DUF7745"/>
    <property type="match status" value="1"/>
</dbReference>
<dbReference type="Proteomes" id="UP000701853">
    <property type="component" value="Chromosome 6"/>
</dbReference>
<evidence type="ECO:0000313" key="3">
    <source>
        <dbReference type="Proteomes" id="UP000701853"/>
    </source>
</evidence>
<accession>A0A8J5ZK88</accession>
<evidence type="ECO:0000259" key="1">
    <source>
        <dbReference type="Pfam" id="PF24924"/>
    </source>
</evidence>
<gene>
    <name evidence="2" type="ORF">CXB51_013686</name>
</gene>
<name>A0A8J5ZK88_9ROSI</name>
<comment type="caution">
    <text evidence="2">The sequence shown here is derived from an EMBL/GenBank/DDBJ whole genome shotgun (WGS) entry which is preliminary data.</text>
</comment>
<dbReference type="PANTHER" id="PTHR48200:SF1">
    <property type="entry name" value="AMINOTRANSFERASE-LIKE PLANT MOBILE DOMAIN-CONTAINING PROTEIN"/>
    <property type="match status" value="1"/>
</dbReference>
<reference evidence="2 3" key="1">
    <citation type="journal article" date="2021" name="bioRxiv">
        <title>The Gossypium anomalum genome as a resource for cotton improvement and evolutionary analysis of hybrid incompatibility.</title>
        <authorList>
            <person name="Grover C.E."/>
            <person name="Yuan D."/>
            <person name="Arick M.A."/>
            <person name="Miller E.R."/>
            <person name="Hu G."/>
            <person name="Peterson D.G."/>
            <person name="Wendel J.F."/>
            <person name="Udall J.A."/>
        </authorList>
    </citation>
    <scope>NUCLEOTIDE SEQUENCE [LARGE SCALE GENOMIC DNA]</scope>
    <source>
        <strain evidence="2">JFW-Udall</strain>
        <tissue evidence="2">Leaf</tissue>
    </source>
</reference>
<organism evidence="2 3">
    <name type="scientific">Gossypium anomalum</name>
    <dbReference type="NCBI Taxonomy" id="47600"/>
    <lineage>
        <taxon>Eukaryota</taxon>
        <taxon>Viridiplantae</taxon>
        <taxon>Streptophyta</taxon>
        <taxon>Embryophyta</taxon>
        <taxon>Tracheophyta</taxon>
        <taxon>Spermatophyta</taxon>
        <taxon>Magnoliopsida</taxon>
        <taxon>eudicotyledons</taxon>
        <taxon>Gunneridae</taxon>
        <taxon>Pentapetalae</taxon>
        <taxon>rosids</taxon>
        <taxon>malvids</taxon>
        <taxon>Malvales</taxon>
        <taxon>Malvaceae</taxon>
        <taxon>Malvoideae</taxon>
        <taxon>Gossypium</taxon>
    </lineage>
</organism>
<proteinExistence type="predicted"/>
<keyword evidence="3" id="KW-1185">Reference proteome</keyword>
<dbReference type="EMBL" id="JAHUZN010000006">
    <property type="protein sequence ID" value="KAG8490399.1"/>
    <property type="molecule type" value="Genomic_DNA"/>
</dbReference>
<dbReference type="InterPro" id="IPR056647">
    <property type="entry name" value="DUF7745"/>
</dbReference>
<evidence type="ECO:0000313" key="2">
    <source>
        <dbReference type="EMBL" id="KAG8490399.1"/>
    </source>
</evidence>
<dbReference type="OrthoDB" id="996936at2759"/>
<dbReference type="PANTHER" id="PTHR48200">
    <property type="entry name" value="PROTEIN, PUTATIVE-RELATED"/>
    <property type="match status" value="1"/>
</dbReference>
<feature type="domain" description="DUF7745" evidence="1">
    <location>
        <begin position="32"/>
        <end position="120"/>
    </location>
</feature>